<keyword evidence="2" id="KW-1185">Reference proteome</keyword>
<proteinExistence type="predicted"/>
<name>A0ACB7XPW0_9ERIC</name>
<dbReference type="Proteomes" id="UP000828048">
    <property type="component" value="Chromosome 1"/>
</dbReference>
<evidence type="ECO:0000313" key="2">
    <source>
        <dbReference type="Proteomes" id="UP000828048"/>
    </source>
</evidence>
<reference evidence="1 2" key="1">
    <citation type="journal article" date="2021" name="Hortic Res">
        <title>High-quality reference genome and annotation aids understanding of berry development for evergreen blueberry (Vaccinium darrowii).</title>
        <authorList>
            <person name="Yu J."/>
            <person name="Hulse-Kemp A.M."/>
            <person name="Babiker E."/>
            <person name="Staton M."/>
        </authorList>
    </citation>
    <scope>NUCLEOTIDE SEQUENCE [LARGE SCALE GENOMIC DNA]</scope>
    <source>
        <strain evidence="2">cv. NJ 8807/NJ 8810</strain>
        <tissue evidence="1">Young leaf</tissue>
    </source>
</reference>
<gene>
    <name evidence="1" type="ORF">Vadar_010717</name>
</gene>
<comment type="caution">
    <text evidence="1">The sequence shown here is derived from an EMBL/GenBank/DDBJ whole genome shotgun (WGS) entry which is preliminary data.</text>
</comment>
<accession>A0ACB7XPW0</accession>
<protein>
    <submittedName>
        <fullName evidence="1">Uncharacterized protein</fullName>
    </submittedName>
</protein>
<organism evidence="1 2">
    <name type="scientific">Vaccinium darrowii</name>
    <dbReference type="NCBI Taxonomy" id="229202"/>
    <lineage>
        <taxon>Eukaryota</taxon>
        <taxon>Viridiplantae</taxon>
        <taxon>Streptophyta</taxon>
        <taxon>Embryophyta</taxon>
        <taxon>Tracheophyta</taxon>
        <taxon>Spermatophyta</taxon>
        <taxon>Magnoliopsida</taxon>
        <taxon>eudicotyledons</taxon>
        <taxon>Gunneridae</taxon>
        <taxon>Pentapetalae</taxon>
        <taxon>asterids</taxon>
        <taxon>Ericales</taxon>
        <taxon>Ericaceae</taxon>
        <taxon>Vaccinioideae</taxon>
        <taxon>Vaccinieae</taxon>
        <taxon>Vaccinium</taxon>
    </lineage>
</organism>
<sequence>MEEDDQNSEAEEEGEDEHLVHVGTGVEVGGGYIWEIRSTLWRPKVNHSLQKTREQVADAEALLDITTTLVSSVKAHGNEGITPSDLVNSLLRDFERQGGASINSLLRDFERQGGASTSTEDEEMLQDRLPCDAKEMCTARCEEFTGSIYKESSVPVDDGRVYLRRELAAGSICWSCLVLTFEAGRKHKIKANTGSAGPLRSRAAKAIGFIDMMINYLRENAPLQKELSAATKPNKKFELRKCATPAAFLASPLASTITGVVVYVDNGLNMPWGLELIGLYLQISTFLKPSNGNDVKYHCLTSFQDYWTHLKKWSSTLWMGLLGLFDVDVLRLLLIMASFADGFLAGVMNQKPLWSEGGLSKSAKVEDKDKEQRRETDGAKEKRQIQGEVYGKIHSRT</sequence>
<dbReference type="EMBL" id="CM037151">
    <property type="protein sequence ID" value="KAH7842923.1"/>
    <property type="molecule type" value="Genomic_DNA"/>
</dbReference>
<evidence type="ECO:0000313" key="1">
    <source>
        <dbReference type="EMBL" id="KAH7842923.1"/>
    </source>
</evidence>